<keyword evidence="3 7" id="KW-0812">Transmembrane</keyword>
<evidence type="ECO:0000256" key="7">
    <source>
        <dbReference type="SAM" id="Phobius"/>
    </source>
</evidence>
<evidence type="ECO:0000313" key="10">
    <source>
        <dbReference type="Proteomes" id="UP000271624"/>
    </source>
</evidence>
<reference evidence="9" key="1">
    <citation type="submission" date="2018-12" db="EMBL/GenBank/DDBJ databases">
        <authorList>
            <person name="Will S."/>
            <person name="Neumann-Schaal M."/>
            <person name="Henke P."/>
        </authorList>
    </citation>
    <scope>NUCLEOTIDE SEQUENCE</scope>
    <source>
        <strain evidence="9">PCC 7102</strain>
    </source>
</reference>
<proteinExistence type="inferred from homology"/>
<keyword evidence="6" id="KW-0175">Coiled coil</keyword>
<gene>
    <name evidence="9" type="ORF">DSM106972_001790</name>
</gene>
<dbReference type="OrthoDB" id="424142at2"/>
<evidence type="ECO:0000313" key="9">
    <source>
        <dbReference type="EMBL" id="RUT09684.1"/>
    </source>
</evidence>
<dbReference type="SUPFAM" id="SSF51230">
    <property type="entry name" value="Single hybrid motif"/>
    <property type="match status" value="1"/>
</dbReference>
<dbReference type="Proteomes" id="UP000271624">
    <property type="component" value="Unassembled WGS sequence"/>
</dbReference>
<protein>
    <submittedName>
        <fullName evidence="9">HlyD family type I secretion periplasmic adaptor subunit</fullName>
    </submittedName>
</protein>
<dbReference type="GO" id="GO:0016020">
    <property type="term" value="C:membrane"/>
    <property type="evidence" value="ECO:0007669"/>
    <property type="project" value="UniProtKB-SubCell"/>
</dbReference>
<organism evidence="9 10">
    <name type="scientific">Dulcicalothrix desertica PCC 7102</name>
    <dbReference type="NCBI Taxonomy" id="232991"/>
    <lineage>
        <taxon>Bacteria</taxon>
        <taxon>Bacillati</taxon>
        <taxon>Cyanobacteriota</taxon>
        <taxon>Cyanophyceae</taxon>
        <taxon>Nostocales</taxon>
        <taxon>Calotrichaceae</taxon>
        <taxon>Dulcicalothrix</taxon>
    </lineage>
</organism>
<dbReference type="Gene3D" id="2.40.50.100">
    <property type="match status" value="1"/>
</dbReference>
<evidence type="ECO:0000256" key="1">
    <source>
        <dbReference type="ARBA" id="ARBA00004167"/>
    </source>
</evidence>
<keyword evidence="10" id="KW-1185">Reference proteome</keyword>
<dbReference type="PANTHER" id="PTHR30386">
    <property type="entry name" value="MEMBRANE FUSION SUBUNIT OF EMRAB-TOLC MULTIDRUG EFFLUX PUMP"/>
    <property type="match status" value="1"/>
</dbReference>
<comment type="similarity">
    <text evidence="2">Belongs to the membrane fusion protein (MFP) (TC 8.A.1) family.</text>
</comment>
<comment type="caution">
    <text evidence="9">The sequence shown here is derived from an EMBL/GenBank/DDBJ whole genome shotgun (WGS) entry which is preliminary data.</text>
</comment>
<dbReference type="SUPFAM" id="SSF111369">
    <property type="entry name" value="HlyD-like secretion proteins"/>
    <property type="match status" value="1"/>
</dbReference>
<feature type="domain" description="AprE-like beta-barrel" evidence="8">
    <location>
        <begin position="375"/>
        <end position="476"/>
    </location>
</feature>
<comment type="subcellular location">
    <subcellularLocation>
        <location evidence="1">Membrane</location>
        <topology evidence="1">Single-pass membrane protein</topology>
    </subcellularLocation>
</comment>
<accession>A0A433VUA5</accession>
<keyword evidence="4 7" id="KW-1133">Transmembrane helix</keyword>
<dbReference type="Gene3D" id="2.40.30.170">
    <property type="match status" value="1"/>
</dbReference>
<dbReference type="InterPro" id="IPR011053">
    <property type="entry name" value="Single_hybrid_motif"/>
</dbReference>
<evidence type="ECO:0000259" key="8">
    <source>
        <dbReference type="Pfam" id="PF26002"/>
    </source>
</evidence>
<evidence type="ECO:0000256" key="5">
    <source>
        <dbReference type="ARBA" id="ARBA00023136"/>
    </source>
</evidence>
<dbReference type="PANTHER" id="PTHR30386:SF26">
    <property type="entry name" value="TRANSPORT PROTEIN COMB"/>
    <property type="match status" value="1"/>
</dbReference>
<dbReference type="RefSeq" id="WP_127077968.1">
    <property type="nucleotide sequence ID" value="NZ_RSCL01000001.1"/>
</dbReference>
<dbReference type="AlphaFoldDB" id="A0A433VUA5"/>
<name>A0A433VUA5_9CYAN</name>
<dbReference type="InterPro" id="IPR050739">
    <property type="entry name" value="MFP"/>
</dbReference>
<sequence>MLTHEASIPVEQNFLPPIKRWTQFGGIFILTVLSLTIPIASFAKYKVTVKAQATIRPAGELRIVQSATEGQVMHISVQENQIVKKGDIIATIDDSRLQTKKSQLQSNLQQSKLQLVQINAQINAMGNQIRAETERITRTIASAEAELSGRTREFRDKNLTTVAEVQEADANIGIAREELHKGYADLKSVHSTFYATQAILAAARTKRERYESVAKEGAISKNQLEETQLAVSQQEQAVEAQKALIESQKQTIKRLEQAVLAARARKQRAQAILNPSNSEVGIAQQRIAQEKATLKANFAALSKERQALIHQKIDIQKQLERDSRELIQVETDIKQTVIAAPADGTIFKLVLRNSTQTVRAGEEIAHIAPNNSNVVVKAIVDSQDVSKVKIGQKVNLRVSACPYPDYGTLNGKVKAISPDAITPQANGTQTGAIATTQKPGVGATFYEVTVEPNSLILGKGKNKCSIQLGMEGRADIISREDNALQFFLRKAKLITDI</sequence>
<evidence type="ECO:0000256" key="4">
    <source>
        <dbReference type="ARBA" id="ARBA00022989"/>
    </source>
</evidence>
<feature type="coiled-coil region" evidence="6">
    <location>
        <begin position="224"/>
        <end position="272"/>
    </location>
</feature>
<dbReference type="EMBL" id="RSCL01000001">
    <property type="protein sequence ID" value="RUT09684.1"/>
    <property type="molecule type" value="Genomic_DNA"/>
</dbReference>
<dbReference type="InterPro" id="IPR058982">
    <property type="entry name" value="Beta-barrel_AprE"/>
</dbReference>
<evidence type="ECO:0000256" key="3">
    <source>
        <dbReference type="ARBA" id="ARBA00022692"/>
    </source>
</evidence>
<keyword evidence="5 7" id="KW-0472">Membrane</keyword>
<evidence type="ECO:0000256" key="6">
    <source>
        <dbReference type="SAM" id="Coils"/>
    </source>
</evidence>
<evidence type="ECO:0000256" key="2">
    <source>
        <dbReference type="ARBA" id="ARBA00009477"/>
    </source>
</evidence>
<dbReference type="Pfam" id="PF26002">
    <property type="entry name" value="Beta-barrel_AprE"/>
    <property type="match status" value="1"/>
</dbReference>
<reference evidence="9" key="2">
    <citation type="journal article" date="2019" name="Genome Biol. Evol.">
        <title>Day and night: Metabolic profiles and evolutionary relationships of six axenic non-marine cyanobacteria.</title>
        <authorList>
            <person name="Will S.E."/>
            <person name="Henke P."/>
            <person name="Boedeker C."/>
            <person name="Huang S."/>
            <person name="Brinkmann H."/>
            <person name="Rohde M."/>
            <person name="Jarek M."/>
            <person name="Friedl T."/>
            <person name="Seufert S."/>
            <person name="Schumacher M."/>
            <person name="Overmann J."/>
            <person name="Neumann-Schaal M."/>
            <person name="Petersen J."/>
        </authorList>
    </citation>
    <scope>NUCLEOTIDE SEQUENCE [LARGE SCALE GENOMIC DNA]</scope>
    <source>
        <strain evidence="9">PCC 7102</strain>
    </source>
</reference>
<feature type="transmembrane region" description="Helical" evidence="7">
    <location>
        <begin position="24"/>
        <end position="43"/>
    </location>
</feature>